<accession>A0ABU5RLR3</accession>
<name>A0ABU5RLR3_9PSEU</name>
<evidence type="ECO:0000256" key="1">
    <source>
        <dbReference type="SAM" id="MobiDB-lite"/>
    </source>
</evidence>
<evidence type="ECO:0000313" key="2">
    <source>
        <dbReference type="EMBL" id="MEA5367128.1"/>
    </source>
</evidence>
<keyword evidence="3" id="KW-1185">Reference proteome</keyword>
<comment type="caution">
    <text evidence="2">The sequence shown here is derived from an EMBL/GenBank/DDBJ whole genome shotgun (WGS) entry which is preliminary data.</text>
</comment>
<dbReference type="RefSeq" id="WP_323336874.1">
    <property type="nucleotide sequence ID" value="NZ_JAYFSI010000020.1"/>
</dbReference>
<dbReference type="Proteomes" id="UP001304298">
    <property type="component" value="Unassembled WGS sequence"/>
</dbReference>
<protein>
    <submittedName>
        <fullName evidence="2">Uncharacterized protein</fullName>
    </submittedName>
</protein>
<evidence type="ECO:0000313" key="3">
    <source>
        <dbReference type="Proteomes" id="UP001304298"/>
    </source>
</evidence>
<feature type="compositionally biased region" description="Basic and acidic residues" evidence="1">
    <location>
        <begin position="18"/>
        <end position="55"/>
    </location>
</feature>
<dbReference type="EMBL" id="JAYFSI010000020">
    <property type="protein sequence ID" value="MEA5367128.1"/>
    <property type="molecule type" value="Genomic_DNA"/>
</dbReference>
<reference evidence="2 3" key="1">
    <citation type="submission" date="2023-12" db="EMBL/GenBank/DDBJ databases">
        <title>Amycolatopsis sp. V23-08.</title>
        <authorList>
            <person name="Somphong A."/>
        </authorList>
    </citation>
    <scope>NUCLEOTIDE SEQUENCE [LARGE SCALE GENOMIC DNA]</scope>
    <source>
        <strain evidence="2 3">V23-08</strain>
    </source>
</reference>
<feature type="region of interest" description="Disordered" evidence="1">
    <location>
        <begin position="1"/>
        <end position="63"/>
    </location>
</feature>
<proteinExistence type="predicted"/>
<organism evidence="2 3">
    <name type="scientific">Amycolatopsis heterodermiae</name>
    <dbReference type="NCBI Taxonomy" id="3110235"/>
    <lineage>
        <taxon>Bacteria</taxon>
        <taxon>Bacillati</taxon>
        <taxon>Actinomycetota</taxon>
        <taxon>Actinomycetes</taxon>
        <taxon>Pseudonocardiales</taxon>
        <taxon>Pseudonocardiaceae</taxon>
        <taxon>Amycolatopsis</taxon>
    </lineage>
</organism>
<sequence>MRRRRRHPESAVRSPQGDPDRGDLEQVDDLRGDHREEVRDVEVRDERVGQSDERPGNPAFPDG</sequence>
<gene>
    <name evidence="2" type="ORF">VA596_46905</name>
</gene>